<dbReference type="HOGENOM" id="CLU_571909_0_0_10"/>
<dbReference type="SUPFAM" id="SSF53474">
    <property type="entry name" value="alpha/beta-Hydrolases"/>
    <property type="match status" value="1"/>
</dbReference>
<proteinExistence type="predicted"/>
<dbReference type="PANTHER" id="PTHR36513">
    <property type="entry name" value="ABC TRANSMEMBRANE TYPE-1 DOMAIN-CONTAINING PROTEIN"/>
    <property type="match status" value="1"/>
</dbReference>
<organism evidence="2 3">
    <name type="scientific">Aequorivita sublithincola (strain DSM 14238 / LMG 21431 / ACAM 643 / 9-3)</name>
    <dbReference type="NCBI Taxonomy" id="746697"/>
    <lineage>
        <taxon>Bacteria</taxon>
        <taxon>Pseudomonadati</taxon>
        <taxon>Bacteroidota</taxon>
        <taxon>Flavobacteriia</taxon>
        <taxon>Flavobacteriales</taxon>
        <taxon>Flavobacteriaceae</taxon>
        <taxon>Aequorivita</taxon>
    </lineage>
</organism>
<dbReference type="InterPro" id="IPR010297">
    <property type="entry name" value="DUF900_hydrolase"/>
</dbReference>
<evidence type="ECO:0000256" key="1">
    <source>
        <dbReference type="SAM" id="MobiDB-lite"/>
    </source>
</evidence>
<accession>I3YZB6</accession>
<dbReference type="Pfam" id="PF05990">
    <property type="entry name" value="DUF900"/>
    <property type="match status" value="1"/>
</dbReference>
<reference evidence="2 3" key="1">
    <citation type="submission" date="2012-06" db="EMBL/GenBank/DDBJ databases">
        <title>The complete genome of Aequorivita sublithincola DSM 14238.</title>
        <authorList>
            <consortium name="US DOE Joint Genome Institute (JGI-PGF)"/>
            <person name="Lucas S."/>
            <person name="Copeland A."/>
            <person name="Lapidus A."/>
            <person name="Goodwin L."/>
            <person name="Pitluck S."/>
            <person name="Peters L."/>
            <person name="Munk A.C.C."/>
            <person name="Kyrpides N."/>
            <person name="Mavromatis K."/>
            <person name="Pagani I."/>
            <person name="Ivanova N."/>
            <person name="Ovchinnikova G."/>
            <person name="Zeytun A."/>
            <person name="Detter J.C."/>
            <person name="Han C."/>
            <person name="Land M."/>
            <person name="Hauser L."/>
            <person name="Markowitz V."/>
            <person name="Cheng J.-F."/>
            <person name="Hugenholtz P."/>
            <person name="Woyke T."/>
            <person name="Wu D."/>
            <person name="Tindall B."/>
            <person name="Faehnrich R."/>
            <person name="Brambilla E."/>
            <person name="Klenk H.-P."/>
            <person name="Eisen J.A."/>
        </authorList>
    </citation>
    <scope>NUCLEOTIDE SEQUENCE [LARGE SCALE GENOMIC DNA]</scope>
    <source>
        <strain evidence="3">DSM 14238 / LMG 21431 / ACAM 643 / 9-3</strain>
    </source>
</reference>
<sequence>METQLIFELGCTNIRNVQIAIDNIEIDQALWIKQKNSKWEMEYSIVGKRNIIVTIIITAEQNETATLQLRRKGDRENIGTYSLNVKKDNTAETKLVIFINKPYTDPFIFKKDIEAMPSPIPYPSMAERPPSVSRQTRSQNKKSIPPEAKDDGSFDVLVFFATDRNTYLKKNKIKFGVERGALKYGTVSVSIPRNRKLGDIPRPKWWKLQFRENADKYVMILEQKIIARNKFFRSLKETIATSDEKDAFVFMHGYNVSFDEAVMRTAQIAHDVSFKGAPICYSWPSRASVDGYISDLDNVEYSHKHILQFLKDLQQETKAKKLHLIAHSMGNRALTRALVELQEENYFKEETKFTQIILAAPDIDAQIFINDIAPMLLGSTTGQVTLYVSSKDKALGFSRNLRKHLRRAGDGGENIVCAKGIETIDASQVDTNFIGHGYFAETKSLLDDITTILEKNETPDERKLKSIVKNNFTYWTF</sequence>
<dbReference type="OrthoDB" id="9797755at2"/>
<dbReference type="RefSeq" id="WP_014783583.1">
    <property type="nucleotide sequence ID" value="NC_018013.1"/>
</dbReference>
<protein>
    <recommendedName>
        <fullName evidence="4">Esterase/lipase superfamily enzyme</fullName>
    </recommendedName>
</protein>
<dbReference type="AlphaFoldDB" id="I3YZB6"/>
<keyword evidence="3" id="KW-1185">Reference proteome</keyword>
<dbReference type="STRING" id="746697.Aeqsu_2893"/>
<gene>
    <name evidence="2" type="ordered locus">Aeqsu_2893</name>
</gene>
<evidence type="ECO:0000313" key="2">
    <source>
        <dbReference type="EMBL" id="AFL82334.1"/>
    </source>
</evidence>
<dbReference type="PATRIC" id="fig|746697.3.peg.2944"/>
<dbReference type="eggNOG" id="COG4782">
    <property type="taxonomic scope" value="Bacteria"/>
</dbReference>
<dbReference type="EMBL" id="CP003280">
    <property type="protein sequence ID" value="AFL82334.1"/>
    <property type="molecule type" value="Genomic_DNA"/>
</dbReference>
<dbReference type="Gene3D" id="3.40.50.1820">
    <property type="entry name" value="alpha/beta hydrolase"/>
    <property type="match status" value="1"/>
</dbReference>
<dbReference type="PANTHER" id="PTHR36513:SF1">
    <property type="entry name" value="TRANSMEMBRANE PROTEIN"/>
    <property type="match status" value="1"/>
</dbReference>
<feature type="region of interest" description="Disordered" evidence="1">
    <location>
        <begin position="122"/>
        <end position="148"/>
    </location>
</feature>
<feature type="compositionally biased region" description="Polar residues" evidence="1">
    <location>
        <begin position="132"/>
        <end position="142"/>
    </location>
</feature>
<evidence type="ECO:0008006" key="4">
    <source>
        <dbReference type="Google" id="ProtNLM"/>
    </source>
</evidence>
<dbReference type="InterPro" id="IPR029058">
    <property type="entry name" value="AB_hydrolase_fold"/>
</dbReference>
<evidence type="ECO:0000313" key="3">
    <source>
        <dbReference type="Proteomes" id="UP000006049"/>
    </source>
</evidence>
<name>I3YZB6_AEQSU</name>
<dbReference type="Proteomes" id="UP000006049">
    <property type="component" value="Chromosome"/>
</dbReference>
<dbReference type="KEGG" id="asl:Aeqsu_2893"/>